<keyword evidence="5" id="KW-0564">Palmitate</keyword>
<proteinExistence type="predicted"/>
<evidence type="ECO:0000256" key="3">
    <source>
        <dbReference type="ARBA" id="ARBA00022984"/>
    </source>
</evidence>
<dbReference type="RefSeq" id="WP_306101148.1">
    <property type="nucleotide sequence ID" value="NZ_CP162601.1"/>
</dbReference>
<dbReference type="GO" id="GO:0009252">
    <property type="term" value="P:peptidoglycan biosynthetic process"/>
    <property type="evidence" value="ECO:0007669"/>
    <property type="project" value="UniProtKB-KW"/>
</dbReference>
<evidence type="ECO:0000256" key="5">
    <source>
        <dbReference type="ARBA" id="ARBA00023139"/>
    </source>
</evidence>
<name>A0AB39HCP0_9VIBR</name>
<dbReference type="GO" id="GO:0031241">
    <property type="term" value="C:periplasmic side of cell outer membrane"/>
    <property type="evidence" value="ECO:0007669"/>
    <property type="project" value="TreeGrafter"/>
</dbReference>
<dbReference type="EMBL" id="CP162601">
    <property type="protein sequence ID" value="XDK25707.1"/>
    <property type="molecule type" value="Genomic_DNA"/>
</dbReference>
<organism evidence="9">
    <name type="scientific">Vibrio sp. HB236076</name>
    <dbReference type="NCBI Taxonomy" id="3232307"/>
    <lineage>
        <taxon>Bacteria</taxon>
        <taxon>Pseudomonadati</taxon>
        <taxon>Pseudomonadota</taxon>
        <taxon>Gammaproteobacteria</taxon>
        <taxon>Vibrionales</taxon>
        <taxon>Vibrionaceae</taxon>
        <taxon>Vibrio</taxon>
    </lineage>
</organism>
<protein>
    <submittedName>
        <fullName evidence="9">Penicillin-binding protein activator</fullName>
    </submittedName>
</protein>
<dbReference type="KEGG" id="vih:AB0763_03405"/>
<dbReference type="Gene3D" id="1.25.40.650">
    <property type="match status" value="1"/>
</dbReference>
<evidence type="ECO:0000256" key="6">
    <source>
        <dbReference type="ARBA" id="ARBA00023237"/>
    </source>
</evidence>
<dbReference type="CDD" id="cd06339">
    <property type="entry name" value="PBP1_YraM_LppC_lipoprotein-like"/>
    <property type="match status" value="1"/>
</dbReference>
<accession>A0AB39HCP0</accession>
<dbReference type="InterPro" id="IPR011990">
    <property type="entry name" value="TPR-like_helical_dom_sf"/>
</dbReference>
<keyword evidence="3" id="KW-0573">Peptidoglycan synthesis</keyword>
<keyword evidence="4" id="KW-0472">Membrane</keyword>
<evidence type="ECO:0000256" key="4">
    <source>
        <dbReference type="ARBA" id="ARBA00023136"/>
    </source>
</evidence>
<dbReference type="InterPro" id="IPR028082">
    <property type="entry name" value="Peripla_BP_I"/>
</dbReference>
<dbReference type="PANTHER" id="PTHR38038">
    <property type="entry name" value="PENICILLIN-BINDING PROTEIN ACTIVATOR LPOA"/>
    <property type="match status" value="1"/>
</dbReference>
<dbReference type="Gene3D" id="1.25.40.10">
    <property type="entry name" value="Tetratricopeptide repeat domain"/>
    <property type="match status" value="1"/>
</dbReference>
<dbReference type="GO" id="GO:0030234">
    <property type="term" value="F:enzyme regulator activity"/>
    <property type="evidence" value="ECO:0007669"/>
    <property type="project" value="TreeGrafter"/>
</dbReference>
<evidence type="ECO:0000256" key="2">
    <source>
        <dbReference type="ARBA" id="ARBA00022960"/>
    </source>
</evidence>
<reference evidence="9" key="1">
    <citation type="submission" date="2024-07" db="EMBL/GenBank/DDBJ databases">
        <title>Genome Analysis of a Potential Novel Vibrio Species Secreting pH- and Thermo-stable Alginate Lyase and its Application in Producing Alginate Oligosaccharides.</title>
        <authorList>
            <person name="Huang H."/>
            <person name="Bao K."/>
        </authorList>
    </citation>
    <scope>NUCLEOTIDE SEQUENCE</scope>
    <source>
        <strain evidence="9">HB236076</strain>
    </source>
</reference>
<dbReference type="AlphaFoldDB" id="A0AB39HCP0"/>
<feature type="chain" id="PRO_5044221101" evidence="8">
    <location>
        <begin position="24"/>
        <end position="600"/>
    </location>
</feature>
<dbReference type="Gene3D" id="3.40.50.2300">
    <property type="match status" value="2"/>
</dbReference>
<dbReference type="PANTHER" id="PTHR38038:SF1">
    <property type="entry name" value="PENICILLIN-BINDING PROTEIN ACTIVATOR LPOA"/>
    <property type="match status" value="1"/>
</dbReference>
<keyword evidence="1 8" id="KW-0732">Signal</keyword>
<sequence length="600" mass="67182">MMNHKKRSVPRLLSSVALAIALAACSSNPQQSEGLDISAQPTQSVESYMIKADSSEGSQQSDWLILAAKAALAQGDWPLTQRLLVRINRSPMTPVQNAEYLLTQGQLNLEQGNNKAVVDQLRFNAEMPINREQQRRYHTMRAQAFQNLGDAFATNRELVALSSYVDEQQQARLAEQIWNNFSGFNQQQLTELPVKESEDILDGWVQLAIYVNTLNNNLSQLQNTLKHWLAENSAHPAARYTPQDIVDILDMKIVRPKHTALLLPLTGKYAPQAKLIRDGFIFAMTNDQNRDPEASVSVIDTNLYSAAKIKQTLLENNIDFVVGPLTKDKVVELQQAMATDNTQIAALALNIPDQTDPGLQMCYLSLSPEQEASQAAKHLFKQGYRYPMIITPKGSFGQRVSQAFDKEWQKLSDTPVASESFGDTRSLQRDINKAFGLQDSRQRIALIERLVNQPLETQARSRRDVDAVYIVSRSSELTLIKPFIDVAVNPDAKPPKLFASSRSNDGSPSYEDLSNVSYSDIPLLITPDQNVKQQMSELWGQQSNMQKRLEALGMDAYSLLDELPQMKVVNGHTFQGQTGLLSLGTDCVIDRELTWSQFND</sequence>
<dbReference type="PROSITE" id="PS51257">
    <property type="entry name" value="PROKAR_LIPOPROTEIN"/>
    <property type="match status" value="1"/>
</dbReference>
<keyword evidence="2" id="KW-0133">Cell shape</keyword>
<feature type="signal peptide" evidence="8">
    <location>
        <begin position="1"/>
        <end position="23"/>
    </location>
</feature>
<evidence type="ECO:0000256" key="7">
    <source>
        <dbReference type="ARBA" id="ARBA00023288"/>
    </source>
</evidence>
<evidence type="ECO:0000313" key="9">
    <source>
        <dbReference type="EMBL" id="XDK25707.1"/>
    </source>
</evidence>
<evidence type="ECO:0000256" key="1">
    <source>
        <dbReference type="ARBA" id="ARBA00022729"/>
    </source>
</evidence>
<evidence type="ECO:0000256" key="8">
    <source>
        <dbReference type="SAM" id="SignalP"/>
    </source>
</evidence>
<gene>
    <name evidence="9" type="ORF">AB0763_03405</name>
</gene>
<dbReference type="Pfam" id="PF04348">
    <property type="entry name" value="LppC"/>
    <property type="match status" value="1"/>
</dbReference>
<dbReference type="SUPFAM" id="SSF53822">
    <property type="entry name" value="Periplasmic binding protein-like I"/>
    <property type="match status" value="1"/>
</dbReference>
<dbReference type="GO" id="GO:0008360">
    <property type="term" value="P:regulation of cell shape"/>
    <property type="evidence" value="ECO:0007669"/>
    <property type="project" value="UniProtKB-KW"/>
</dbReference>
<dbReference type="InterPro" id="IPR007443">
    <property type="entry name" value="LpoA"/>
</dbReference>
<keyword evidence="7" id="KW-0449">Lipoprotein</keyword>
<keyword evidence="6" id="KW-0998">Cell outer membrane</keyword>